<dbReference type="AlphaFoldDB" id="A0A0G1XBN1"/>
<feature type="domain" description="SHS2" evidence="5">
    <location>
        <begin position="6"/>
        <end position="198"/>
    </location>
</feature>
<dbReference type="GO" id="GO:0032153">
    <property type="term" value="C:cell division site"/>
    <property type="evidence" value="ECO:0007669"/>
    <property type="project" value="TreeGrafter"/>
</dbReference>
<keyword evidence="1" id="KW-1003">Cell membrane</keyword>
<dbReference type="GO" id="GO:0009898">
    <property type="term" value="C:cytoplasmic side of plasma membrane"/>
    <property type="evidence" value="ECO:0007669"/>
    <property type="project" value="TreeGrafter"/>
</dbReference>
<evidence type="ECO:0000256" key="4">
    <source>
        <dbReference type="ARBA" id="ARBA00023306"/>
    </source>
</evidence>
<evidence type="ECO:0000256" key="3">
    <source>
        <dbReference type="ARBA" id="ARBA00023136"/>
    </source>
</evidence>
<evidence type="ECO:0000256" key="2">
    <source>
        <dbReference type="ARBA" id="ARBA00022618"/>
    </source>
</evidence>
<dbReference type="InterPro" id="IPR043129">
    <property type="entry name" value="ATPase_NBD"/>
</dbReference>
<dbReference type="Gene3D" id="3.30.1490.110">
    <property type="match status" value="1"/>
</dbReference>
<evidence type="ECO:0000259" key="5">
    <source>
        <dbReference type="SMART" id="SM00842"/>
    </source>
</evidence>
<dbReference type="InterPro" id="IPR003494">
    <property type="entry name" value="SHS2_FtsA"/>
</dbReference>
<name>A0A0G1XBN1_9BACT</name>
<protein>
    <submittedName>
        <fullName evidence="6">Cell division protein ftsA</fullName>
    </submittedName>
</protein>
<dbReference type="SMART" id="SM00842">
    <property type="entry name" value="FtsA"/>
    <property type="match status" value="1"/>
</dbReference>
<dbReference type="Proteomes" id="UP000034846">
    <property type="component" value="Unassembled WGS sequence"/>
</dbReference>
<keyword evidence="3" id="KW-0472">Membrane</keyword>
<proteinExistence type="predicted"/>
<dbReference type="NCBIfam" id="TIGR01174">
    <property type="entry name" value="ftsA"/>
    <property type="match status" value="1"/>
</dbReference>
<keyword evidence="2 6" id="KW-0132">Cell division</keyword>
<dbReference type="PANTHER" id="PTHR32432">
    <property type="entry name" value="CELL DIVISION PROTEIN FTSA-RELATED"/>
    <property type="match status" value="1"/>
</dbReference>
<reference evidence="6 7" key="1">
    <citation type="journal article" date="2015" name="Nature">
        <title>rRNA introns, odd ribosomes, and small enigmatic genomes across a large radiation of phyla.</title>
        <authorList>
            <person name="Brown C.T."/>
            <person name="Hug L.A."/>
            <person name="Thomas B.C."/>
            <person name="Sharon I."/>
            <person name="Castelle C.J."/>
            <person name="Singh A."/>
            <person name="Wilkins M.J."/>
            <person name="Williams K.H."/>
            <person name="Banfield J.F."/>
        </authorList>
    </citation>
    <scope>NUCLEOTIDE SEQUENCE [LARGE SCALE GENOMIC DNA]</scope>
</reference>
<dbReference type="InterPro" id="IPR050696">
    <property type="entry name" value="FtsA/MreB"/>
</dbReference>
<dbReference type="InterPro" id="IPR020823">
    <property type="entry name" value="Cell_div_FtsA"/>
</dbReference>
<accession>A0A0G1XBN1</accession>
<dbReference type="EMBL" id="LCRD01000077">
    <property type="protein sequence ID" value="KKW28285.1"/>
    <property type="molecule type" value="Genomic_DNA"/>
</dbReference>
<organism evidence="6 7">
    <name type="scientific">Candidatus Uhrbacteria bacterium GW2011_GWD2_52_7</name>
    <dbReference type="NCBI Taxonomy" id="1618989"/>
    <lineage>
        <taxon>Bacteria</taxon>
        <taxon>Candidatus Uhriibacteriota</taxon>
    </lineage>
</organism>
<dbReference type="SUPFAM" id="SSF53067">
    <property type="entry name" value="Actin-like ATPase domain"/>
    <property type="match status" value="1"/>
</dbReference>
<evidence type="ECO:0000256" key="1">
    <source>
        <dbReference type="ARBA" id="ARBA00022475"/>
    </source>
</evidence>
<gene>
    <name evidence="6" type="ORF">UY72_C0077G0004</name>
</gene>
<evidence type="ECO:0000313" key="6">
    <source>
        <dbReference type="EMBL" id="KKW28285.1"/>
    </source>
</evidence>
<dbReference type="GO" id="GO:0051301">
    <property type="term" value="P:cell division"/>
    <property type="evidence" value="ECO:0007669"/>
    <property type="project" value="UniProtKB-KW"/>
</dbReference>
<comment type="caution">
    <text evidence="6">The sequence shown here is derived from an EMBL/GenBank/DDBJ whole genome shotgun (WGS) entry which is preliminary data.</text>
</comment>
<dbReference type="PANTHER" id="PTHR32432:SF4">
    <property type="entry name" value="CELL DIVISION PROTEIN FTSA"/>
    <property type="match status" value="1"/>
</dbReference>
<dbReference type="Pfam" id="PF02491">
    <property type="entry name" value="SHS2_FTSA"/>
    <property type="match status" value="1"/>
</dbReference>
<sequence>MADEILTGLDIGSSAIRVAVAQVMPGEDGKPRLHIIGAVSSPSSGVHRGAISSLEDAVSSVSKALEKAERMTGLPVNSAWVGIAGQSILVQESRGVIGVSRTDAEIREEDVERAMEAARAVATPANYDILHVIPKSFTVDGQRGVKDPVGMNGIRLEVDALIIEALASHIKNLTKSVYRTGLDIDDLVYTPLATAEAVLTQRQKELGVCVLNIGASSTSMAGRNFAVWWRPYYKRHCYWTAHLN</sequence>
<keyword evidence="4" id="KW-0131">Cell cycle</keyword>
<dbReference type="Gene3D" id="3.30.420.40">
    <property type="match status" value="1"/>
</dbReference>
<evidence type="ECO:0000313" key="7">
    <source>
        <dbReference type="Proteomes" id="UP000034846"/>
    </source>
</evidence>